<comment type="caution">
    <text evidence="2">The sequence shown here is derived from an EMBL/GenBank/DDBJ whole genome shotgun (WGS) entry which is preliminary data.</text>
</comment>
<evidence type="ECO:0000313" key="2">
    <source>
        <dbReference type="EMBL" id="TVU50940.1"/>
    </source>
</evidence>
<proteinExistence type="predicted"/>
<feature type="chain" id="PRO_5023880891" evidence="1">
    <location>
        <begin position="25"/>
        <end position="86"/>
    </location>
</feature>
<sequence>MAKPATAILILTVLSVFLHLQTQAAMEGSTSVQEPTSRPRKMAVANARNLVCRSCRCIIAIGVQFERCCYSGSELVSCGCSDCRGN</sequence>
<gene>
    <name evidence="2" type="ORF">EJB05_02338</name>
</gene>
<feature type="signal peptide" evidence="1">
    <location>
        <begin position="1"/>
        <end position="24"/>
    </location>
</feature>
<dbReference type="Gramene" id="TVU50940">
    <property type="protein sequence ID" value="TVU50940"/>
    <property type="gene ID" value="EJB05_02338"/>
</dbReference>
<accession>A0A5J9WUF3</accession>
<dbReference type="Proteomes" id="UP000324897">
    <property type="component" value="Chromosome 6"/>
</dbReference>
<name>A0A5J9WUF3_9POAL</name>
<reference evidence="2 3" key="1">
    <citation type="journal article" date="2019" name="Sci. Rep.">
        <title>A high-quality genome of Eragrostis curvula grass provides insights into Poaceae evolution and supports new strategies to enhance forage quality.</title>
        <authorList>
            <person name="Carballo J."/>
            <person name="Santos B.A.C.M."/>
            <person name="Zappacosta D."/>
            <person name="Garbus I."/>
            <person name="Selva J.P."/>
            <person name="Gallo C.A."/>
            <person name="Diaz A."/>
            <person name="Albertini E."/>
            <person name="Caccamo M."/>
            <person name="Echenique V."/>
        </authorList>
    </citation>
    <scope>NUCLEOTIDE SEQUENCE [LARGE SCALE GENOMIC DNA]</scope>
    <source>
        <strain evidence="3">cv. Victoria</strain>
        <tissue evidence="2">Leaf</tissue>
    </source>
</reference>
<evidence type="ECO:0000313" key="3">
    <source>
        <dbReference type="Proteomes" id="UP000324897"/>
    </source>
</evidence>
<evidence type="ECO:0000256" key="1">
    <source>
        <dbReference type="SAM" id="SignalP"/>
    </source>
</evidence>
<keyword evidence="3" id="KW-1185">Reference proteome</keyword>
<keyword evidence="1" id="KW-0732">Signal</keyword>
<organism evidence="2 3">
    <name type="scientific">Eragrostis curvula</name>
    <name type="common">weeping love grass</name>
    <dbReference type="NCBI Taxonomy" id="38414"/>
    <lineage>
        <taxon>Eukaryota</taxon>
        <taxon>Viridiplantae</taxon>
        <taxon>Streptophyta</taxon>
        <taxon>Embryophyta</taxon>
        <taxon>Tracheophyta</taxon>
        <taxon>Spermatophyta</taxon>
        <taxon>Magnoliopsida</taxon>
        <taxon>Liliopsida</taxon>
        <taxon>Poales</taxon>
        <taxon>Poaceae</taxon>
        <taxon>PACMAD clade</taxon>
        <taxon>Chloridoideae</taxon>
        <taxon>Eragrostideae</taxon>
        <taxon>Eragrostidinae</taxon>
        <taxon>Eragrostis</taxon>
    </lineage>
</organism>
<protein>
    <submittedName>
        <fullName evidence="2">Uncharacterized protein</fullName>
    </submittedName>
</protein>
<dbReference type="AlphaFoldDB" id="A0A5J9WUF3"/>
<dbReference type="EMBL" id="RWGY01000002">
    <property type="protein sequence ID" value="TVU50940.1"/>
    <property type="molecule type" value="Genomic_DNA"/>
</dbReference>